<dbReference type="AlphaFoldDB" id="W9WFQ0"/>
<dbReference type="HOGENOM" id="CLU_011099_5_2_1"/>
<dbReference type="SMART" id="SM00906">
    <property type="entry name" value="Fungal_trans"/>
    <property type="match status" value="1"/>
</dbReference>
<feature type="region of interest" description="Disordered" evidence="2">
    <location>
        <begin position="594"/>
        <end position="614"/>
    </location>
</feature>
<evidence type="ECO:0000313" key="4">
    <source>
        <dbReference type="EMBL" id="EXJ66778.1"/>
    </source>
</evidence>
<feature type="compositionally biased region" description="Polar residues" evidence="2">
    <location>
        <begin position="17"/>
        <end position="26"/>
    </location>
</feature>
<feature type="compositionally biased region" description="Polar residues" evidence="2">
    <location>
        <begin position="33"/>
        <end position="73"/>
    </location>
</feature>
<dbReference type="Pfam" id="PF04082">
    <property type="entry name" value="Fungal_trans"/>
    <property type="match status" value="1"/>
</dbReference>
<feature type="region of interest" description="Disordered" evidence="2">
    <location>
        <begin position="1"/>
        <end position="82"/>
    </location>
</feature>
<dbReference type="GO" id="GO:0008270">
    <property type="term" value="F:zinc ion binding"/>
    <property type="evidence" value="ECO:0007669"/>
    <property type="project" value="InterPro"/>
</dbReference>
<evidence type="ECO:0000256" key="2">
    <source>
        <dbReference type="SAM" id="MobiDB-lite"/>
    </source>
</evidence>
<evidence type="ECO:0000313" key="5">
    <source>
        <dbReference type="Proteomes" id="UP000019471"/>
    </source>
</evidence>
<dbReference type="CDD" id="cd12148">
    <property type="entry name" value="fungal_TF_MHR"/>
    <property type="match status" value="1"/>
</dbReference>
<gene>
    <name evidence="4" type="ORF">A1O5_09973</name>
</gene>
<protein>
    <recommendedName>
        <fullName evidence="3">Xylanolytic transcriptional activator regulatory domain-containing protein</fullName>
    </recommendedName>
</protein>
<dbReference type="OrthoDB" id="2123952at2759"/>
<reference evidence="4 5" key="1">
    <citation type="submission" date="2013-03" db="EMBL/GenBank/DDBJ databases">
        <title>The Genome Sequence of Cladophialophora psammophila CBS 110553.</title>
        <authorList>
            <consortium name="The Broad Institute Genomics Platform"/>
            <person name="Cuomo C."/>
            <person name="de Hoog S."/>
            <person name="Gorbushina A."/>
            <person name="Walker B."/>
            <person name="Young S.K."/>
            <person name="Zeng Q."/>
            <person name="Gargeya S."/>
            <person name="Fitzgerald M."/>
            <person name="Haas B."/>
            <person name="Abouelleil A."/>
            <person name="Allen A.W."/>
            <person name="Alvarado L."/>
            <person name="Arachchi H.M."/>
            <person name="Berlin A.M."/>
            <person name="Chapman S.B."/>
            <person name="Gainer-Dewar J."/>
            <person name="Goldberg J."/>
            <person name="Griggs A."/>
            <person name="Gujja S."/>
            <person name="Hansen M."/>
            <person name="Howarth C."/>
            <person name="Imamovic A."/>
            <person name="Ireland A."/>
            <person name="Larimer J."/>
            <person name="McCowan C."/>
            <person name="Murphy C."/>
            <person name="Pearson M."/>
            <person name="Poon T.W."/>
            <person name="Priest M."/>
            <person name="Roberts A."/>
            <person name="Saif S."/>
            <person name="Shea T."/>
            <person name="Sisk P."/>
            <person name="Sykes S."/>
            <person name="Wortman J."/>
            <person name="Nusbaum C."/>
            <person name="Birren B."/>
        </authorList>
    </citation>
    <scope>NUCLEOTIDE SEQUENCE [LARGE SCALE GENOMIC DNA]</scope>
    <source>
        <strain evidence="4 5">CBS 110553</strain>
    </source>
</reference>
<dbReference type="EMBL" id="AMGX01000018">
    <property type="protein sequence ID" value="EXJ66778.1"/>
    <property type="molecule type" value="Genomic_DNA"/>
</dbReference>
<dbReference type="RefSeq" id="XP_007748741.1">
    <property type="nucleotide sequence ID" value="XM_007750551.1"/>
</dbReference>
<dbReference type="GO" id="GO:0003677">
    <property type="term" value="F:DNA binding"/>
    <property type="evidence" value="ECO:0007669"/>
    <property type="project" value="InterPro"/>
</dbReference>
<dbReference type="Proteomes" id="UP000019471">
    <property type="component" value="Unassembled WGS sequence"/>
</dbReference>
<dbReference type="GO" id="GO:0003700">
    <property type="term" value="F:DNA-binding transcription factor activity"/>
    <property type="evidence" value="ECO:0007669"/>
    <property type="project" value="InterPro"/>
</dbReference>
<comment type="caution">
    <text evidence="4">The sequence shown here is derived from an EMBL/GenBank/DDBJ whole genome shotgun (WGS) entry which is preliminary data.</text>
</comment>
<keyword evidence="5" id="KW-1185">Reference proteome</keyword>
<sequence>MESLLSISGFASDKDNQQPGPESLRTSIPPVPSVTSGSTAIPATMTSPESTNHGLPTLEESGSQQSFHPSPGTSERRGTMDRDMSADETLVSQSGCRDIGCFRDPDIAHTRDPAPRIGSAAGFSIFSPKGVQWVIERTGNKTFKDAIIAAAQDEHTMNHWTSDTFNCVFTRRVFRQLPPKEETVSLVQLYFKDFNSVCPLFSQPTFMALVERQYSPTPCDSVGWWASLNTVLAIIVMLQALNNAPPAEMERSRDYFRNAVAVLTELTIRSTDILGVQALLAMALLMQGTPDPRPVAFFVASAMRLSHTLGLHKKESLYGLEPLEAEQRKRVFWIAYRIDKDMCIRSGLPLIQDEDDLSLELPSERPPDDLGMVTLPGGQGKLNMFRAMAEIATIQAKIHKRLYSASLSNQSDEALMATITELDHQLEEWKESVPIDLDQPDFEIRTAYTPHSLHLIVLHFSYYSCLHTIHRTSIQHSYWTGRQTPSEAGPLNHQVFQSMAQCSYSARASIRMLKYIPVQDMGFIWRVLYFPVSAFITLFESILRCPTDSRSRSDLRLMRSVVDFLSKLRREDSMELNRIFRVCSEFEKTSREVVERTEKTTQRGSDGRRSAPGIAADKQYLTSSHTVPLTPLSATQAGDIGFSSPSLYSRAVTQSQNFPLGLDDSLGQSQFPQRLPGLMTETQPMFPDGLTMPWNGNMFHDLFGPGPFSANSYGLETTLEG</sequence>
<organism evidence="4 5">
    <name type="scientific">Cladophialophora psammophila CBS 110553</name>
    <dbReference type="NCBI Taxonomy" id="1182543"/>
    <lineage>
        <taxon>Eukaryota</taxon>
        <taxon>Fungi</taxon>
        <taxon>Dikarya</taxon>
        <taxon>Ascomycota</taxon>
        <taxon>Pezizomycotina</taxon>
        <taxon>Eurotiomycetes</taxon>
        <taxon>Chaetothyriomycetidae</taxon>
        <taxon>Chaetothyriales</taxon>
        <taxon>Herpotrichiellaceae</taxon>
        <taxon>Cladophialophora</taxon>
    </lineage>
</organism>
<feature type="compositionally biased region" description="Basic and acidic residues" evidence="2">
    <location>
        <begin position="594"/>
        <end position="609"/>
    </location>
</feature>
<dbReference type="eggNOG" id="ENOG502QZJZ">
    <property type="taxonomic scope" value="Eukaryota"/>
</dbReference>
<dbReference type="InterPro" id="IPR050987">
    <property type="entry name" value="AtrR-like"/>
</dbReference>
<evidence type="ECO:0000256" key="1">
    <source>
        <dbReference type="ARBA" id="ARBA00023242"/>
    </source>
</evidence>
<name>W9WFQ0_9EURO</name>
<dbReference type="InterPro" id="IPR007219">
    <property type="entry name" value="XnlR_reg_dom"/>
</dbReference>
<keyword evidence="1" id="KW-0539">Nucleus</keyword>
<dbReference type="STRING" id="1182543.W9WFQ0"/>
<dbReference type="PANTHER" id="PTHR46910:SF25">
    <property type="entry name" value="ABC-TRANSPORTER-REGULATING TRANSCRIPTION FACTOR"/>
    <property type="match status" value="1"/>
</dbReference>
<proteinExistence type="predicted"/>
<dbReference type="GO" id="GO:0006351">
    <property type="term" value="P:DNA-templated transcription"/>
    <property type="evidence" value="ECO:0007669"/>
    <property type="project" value="InterPro"/>
</dbReference>
<dbReference type="GeneID" id="19194668"/>
<evidence type="ECO:0000259" key="3">
    <source>
        <dbReference type="SMART" id="SM00906"/>
    </source>
</evidence>
<dbReference type="PANTHER" id="PTHR46910">
    <property type="entry name" value="TRANSCRIPTION FACTOR PDR1"/>
    <property type="match status" value="1"/>
</dbReference>
<feature type="domain" description="Xylanolytic transcriptional activator regulatory" evidence="3">
    <location>
        <begin position="295"/>
        <end position="368"/>
    </location>
</feature>
<accession>W9WFQ0</accession>